<evidence type="ECO:0000313" key="2">
    <source>
        <dbReference type="Proteomes" id="UP000288805"/>
    </source>
</evidence>
<evidence type="ECO:0000313" key="1">
    <source>
        <dbReference type="EMBL" id="RVW79805.1"/>
    </source>
</evidence>
<gene>
    <name evidence="1" type="ORF">CK203_047645</name>
</gene>
<dbReference type="AlphaFoldDB" id="A0A438H5P3"/>
<dbReference type="Proteomes" id="UP000288805">
    <property type="component" value="Unassembled WGS sequence"/>
</dbReference>
<comment type="caution">
    <text evidence="1">The sequence shown here is derived from an EMBL/GenBank/DDBJ whole genome shotgun (WGS) entry which is preliminary data.</text>
</comment>
<dbReference type="PANTHER" id="PTHR33116">
    <property type="entry name" value="REVERSE TRANSCRIPTASE ZINC-BINDING DOMAIN-CONTAINING PROTEIN-RELATED-RELATED"/>
    <property type="match status" value="1"/>
</dbReference>
<reference evidence="1 2" key="1">
    <citation type="journal article" date="2018" name="PLoS Genet.">
        <title>Population sequencing reveals clonal diversity and ancestral inbreeding in the grapevine cultivar Chardonnay.</title>
        <authorList>
            <person name="Roach M.J."/>
            <person name="Johnson D.L."/>
            <person name="Bohlmann J."/>
            <person name="van Vuuren H.J."/>
            <person name="Jones S.J."/>
            <person name="Pretorius I.S."/>
            <person name="Schmidt S.A."/>
            <person name="Borneman A.R."/>
        </authorList>
    </citation>
    <scope>NUCLEOTIDE SEQUENCE [LARGE SCALE GENOMIC DNA]</scope>
    <source>
        <strain evidence="2">cv. Chardonnay</strain>
        <tissue evidence="1">Leaf</tissue>
    </source>
</reference>
<name>A0A438H5P3_VITVI</name>
<protein>
    <recommendedName>
        <fullName evidence="3">Reverse transcriptase domain-containing protein</fullName>
    </recommendedName>
</protein>
<dbReference type="EMBL" id="QGNW01000274">
    <property type="protein sequence ID" value="RVW79805.1"/>
    <property type="molecule type" value="Genomic_DNA"/>
</dbReference>
<proteinExistence type="predicted"/>
<dbReference type="PANTHER" id="PTHR33116:SF85">
    <property type="entry name" value="REVERSE TRANSCRIPTASE ZINC-BINDING DOMAIN-CONTAINING PROTEIN"/>
    <property type="match status" value="1"/>
</dbReference>
<organism evidence="1 2">
    <name type="scientific">Vitis vinifera</name>
    <name type="common">Grape</name>
    <dbReference type="NCBI Taxonomy" id="29760"/>
    <lineage>
        <taxon>Eukaryota</taxon>
        <taxon>Viridiplantae</taxon>
        <taxon>Streptophyta</taxon>
        <taxon>Embryophyta</taxon>
        <taxon>Tracheophyta</taxon>
        <taxon>Spermatophyta</taxon>
        <taxon>Magnoliopsida</taxon>
        <taxon>eudicotyledons</taxon>
        <taxon>Gunneridae</taxon>
        <taxon>Pentapetalae</taxon>
        <taxon>rosids</taxon>
        <taxon>Vitales</taxon>
        <taxon>Vitaceae</taxon>
        <taxon>Viteae</taxon>
        <taxon>Vitis</taxon>
    </lineage>
</organism>
<sequence>MAIDEDTAERRNLQWARILVRIRGWKFPRSLQVVVGSLCFVIQLWWEVPQWVSEVQPSRCCRGWGVGEEGKARSRTEGRGASVLERKGTVASTVTRPLLFGTGQEICGVVNEALDHPYVGRVSIKRGGKKGLEFGSTFFFLSRSAGCRSPRSLRRMSKNPEASNPCASMMPFTESMVKPLADEAILDEALRFQGEGYSELGREVLEVAVDIASGPRGEDPWADEDFTKLIEFNKFLGMHVEGFEEEIWSMLNKLREKVGSGTPHNKGRKKKSEVFGNVSFHKSEAFSCVQFCGSEERECPLSLEEAEAKLGALEDYKKWVLMEEMSWRQNSREVRIRGTTLTDDEEIKDGCVGLINLFFRKWGIGDRLLRAYVLTCWGKDRSRSLEVPFLKEEVFEILCSLFGDKALGLDDFTMAFCEAIDSRLKSNIPGLLLKMDTEKAYDHASSVALSANCDGFIYGFKVGRRSGERREVSLFLFANDTLIFCEASSDQLRYLSWIFMWLEAFSGLKVNMDKLRLSLFRGLEDVASMMRCRVGKLPTSYLGLPLGATFKSPRVWDAVEERFRKNYHCEEENLSRGGRLTLIKSTLSTLLIYFMSLLVIPRKIILGKYGVEDGGWCSRGVREGYGVGVWEAIISEWEELRCRVHFMVGNGRRIKFWKDLWCEELTLKEAFPNLFRLTVNQDGWVVEAWEEGGDLSSWSPCFSRHLND</sequence>
<accession>A0A438H5P3</accession>
<evidence type="ECO:0008006" key="3">
    <source>
        <dbReference type="Google" id="ProtNLM"/>
    </source>
</evidence>